<organism evidence="1 2">
    <name type="scientific">Populus alba x Populus x berolinensis</name>
    <dbReference type="NCBI Taxonomy" id="444605"/>
    <lineage>
        <taxon>Eukaryota</taxon>
        <taxon>Viridiplantae</taxon>
        <taxon>Streptophyta</taxon>
        <taxon>Embryophyta</taxon>
        <taxon>Tracheophyta</taxon>
        <taxon>Spermatophyta</taxon>
        <taxon>Magnoliopsida</taxon>
        <taxon>eudicotyledons</taxon>
        <taxon>Gunneridae</taxon>
        <taxon>Pentapetalae</taxon>
        <taxon>rosids</taxon>
        <taxon>fabids</taxon>
        <taxon>Malpighiales</taxon>
        <taxon>Salicaceae</taxon>
        <taxon>Saliceae</taxon>
        <taxon>Populus</taxon>
    </lineage>
</organism>
<protein>
    <submittedName>
        <fullName evidence="1">Uncharacterized protein</fullName>
    </submittedName>
</protein>
<dbReference type="EMBL" id="JAQIZT010000015">
    <property type="protein sequence ID" value="KAJ6969682.1"/>
    <property type="molecule type" value="Genomic_DNA"/>
</dbReference>
<dbReference type="Proteomes" id="UP001164929">
    <property type="component" value="Chromosome 15"/>
</dbReference>
<evidence type="ECO:0000313" key="2">
    <source>
        <dbReference type="Proteomes" id="UP001164929"/>
    </source>
</evidence>
<comment type="caution">
    <text evidence="1">The sequence shown here is derived from an EMBL/GenBank/DDBJ whole genome shotgun (WGS) entry which is preliminary data.</text>
</comment>
<proteinExistence type="predicted"/>
<name>A0AAD6PVV3_9ROSI</name>
<gene>
    <name evidence="1" type="ORF">NC653_034269</name>
</gene>
<keyword evidence="2" id="KW-1185">Reference proteome</keyword>
<accession>A0AAD6PVV3</accession>
<sequence length="135" mass="15248">MAAVKIGVGQKCLCSDSEVIFQEANVYDKMFFFDLNQSSLRMPQLQRQFSLCQASIHTDSLHPGYLKSACGALGYLYGWSRDHTMDFTGACHGLVCAEILYDKYVLWSPATRQFRILPPPRYFEDQMDVSSSASV</sequence>
<dbReference type="AlphaFoldDB" id="A0AAD6PVV3"/>
<reference evidence="1" key="1">
    <citation type="journal article" date="2023" name="Mol. Ecol. Resour.">
        <title>Chromosome-level genome assembly of a triploid poplar Populus alba 'Berolinensis'.</title>
        <authorList>
            <person name="Chen S."/>
            <person name="Yu Y."/>
            <person name="Wang X."/>
            <person name="Wang S."/>
            <person name="Zhang T."/>
            <person name="Zhou Y."/>
            <person name="He R."/>
            <person name="Meng N."/>
            <person name="Wang Y."/>
            <person name="Liu W."/>
            <person name="Liu Z."/>
            <person name="Liu J."/>
            <person name="Guo Q."/>
            <person name="Huang H."/>
            <person name="Sederoff R.R."/>
            <person name="Wang G."/>
            <person name="Qu G."/>
            <person name="Chen S."/>
        </authorList>
    </citation>
    <scope>NUCLEOTIDE SEQUENCE</scope>
    <source>
        <strain evidence="1">SC-2020</strain>
    </source>
</reference>
<evidence type="ECO:0000313" key="1">
    <source>
        <dbReference type="EMBL" id="KAJ6969682.1"/>
    </source>
</evidence>